<proteinExistence type="predicted"/>
<dbReference type="Proteomes" id="UP001623349">
    <property type="component" value="Unassembled WGS sequence"/>
</dbReference>
<dbReference type="EMBL" id="BAAFST010000009">
    <property type="protein sequence ID" value="GAB1293903.1"/>
    <property type="molecule type" value="Genomic_DNA"/>
</dbReference>
<gene>
    <name evidence="1" type="ORF">APTSU1_000913600</name>
</gene>
<evidence type="ECO:0000313" key="2">
    <source>
        <dbReference type="Proteomes" id="UP001623349"/>
    </source>
</evidence>
<comment type="caution">
    <text evidence="1">The sequence shown here is derived from an EMBL/GenBank/DDBJ whole genome shotgun (WGS) entry which is preliminary data.</text>
</comment>
<evidence type="ECO:0000313" key="1">
    <source>
        <dbReference type="EMBL" id="GAB1293903.1"/>
    </source>
</evidence>
<reference evidence="1 2" key="1">
    <citation type="submission" date="2024-08" db="EMBL/GenBank/DDBJ databases">
        <title>The draft genome of Apodemus speciosus.</title>
        <authorList>
            <person name="Nabeshima K."/>
            <person name="Suzuki S."/>
            <person name="Onuma M."/>
        </authorList>
    </citation>
    <scope>NUCLEOTIDE SEQUENCE [LARGE SCALE GENOMIC DNA]</scope>
    <source>
        <strain evidence="1">IB14-021</strain>
    </source>
</reference>
<sequence length="43" mass="4778">MTVRSVGKPLLCAHASINIHAHTLGRSLMIVRNVRRPLLAFIN</sequence>
<protein>
    <submittedName>
        <fullName evidence="1">Zinc finger protein 26</fullName>
    </submittedName>
</protein>
<accession>A0ABQ0F3W0</accession>
<organism evidence="1 2">
    <name type="scientific">Apodemus speciosus</name>
    <name type="common">Large Japanese field mouse</name>
    <dbReference type="NCBI Taxonomy" id="105296"/>
    <lineage>
        <taxon>Eukaryota</taxon>
        <taxon>Metazoa</taxon>
        <taxon>Chordata</taxon>
        <taxon>Craniata</taxon>
        <taxon>Vertebrata</taxon>
        <taxon>Euteleostomi</taxon>
        <taxon>Mammalia</taxon>
        <taxon>Eutheria</taxon>
        <taxon>Euarchontoglires</taxon>
        <taxon>Glires</taxon>
        <taxon>Rodentia</taxon>
        <taxon>Myomorpha</taxon>
        <taxon>Muroidea</taxon>
        <taxon>Muridae</taxon>
        <taxon>Murinae</taxon>
        <taxon>Apodemus</taxon>
    </lineage>
</organism>
<name>A0ABQ0F3W0_APOSI</name>
<keyword evidence="2" id="KW-1185">Reference proteome</keyword>